<reference evidence="1" key="1">
    <citation type="submission" date="2022-09" db="EMBL/GenBank/DDBJ databases">
        <title>Comparative genomics and taxonomic characterization of three novel marine species of genus Reichenbachiella exhibiting antioxidant and polysaccharide degradation activities.</title>
        <authorList>
            <person name="Muhammad N."/>
            <person name="Lee Y.-J."/>
            <person name="Ko J."/>
            <person name="Kim S.-G."/>
        </authorList>
    </citation>
    <scope>NUCLEOTIDE SEQUENCE</scope>
    <source>
        <strain evidence="1">BKB1-1</strain>
    </source>
</reference>
<dbReference type="InterPro" id="IPR011042">
    <property type="entry name" value="6-blade_b-propeller_TolB-like"/>
</dbReference>
<dbReference type="RefSeq" id="WP_262309467.1">
    <property type="nucleotide sequence ID" value="NZ_CP106679.1"/>
</dbReference>
<dbReference type="Gene3D" id="2.120.10.30">
    <property type="entry name" value="TolB, C-terminal domain"/>
    <property type="match status" value="1"/>
</dbReference>
<accession>A0ABY6CNE1</accession>
<evidence type="ECO:0000313" key="2">
    <source>
        <dbReference type="Proteomes" id="UP001065174"/>
    </source>
</evidence>
<proteinExistence type="predicted"/>
<gene>
    <name evidence="1" type="ORF">N6H18_16935</name>
</gene>
<protein>
    <recommendedName>
        <fullName evidence="3">Sugar lactone lactonase YvrE</fullName>
    </recommendedName>
</protein>
<evidence type="ECO:0000313" key="1">
    <source>
        <dbReference type="EMBL" id="UXP32030.1"/>
    </source>
</evidence>
<dbReference type="SUPFAM" id="SSF63829">
    <property type="entry name" value="Calcium-dependent phosphotriesterase"/>
    <property type="match status" value="1"/>
</dbReference>
<name>A0ABY6CNE1_9BACT</name>
<dbReference type="EMBL" id="CP106679">
    <property type="protein sequence ID" value="UXP32030.1"/>
    <property type="molecule type" value="Genomic_DNA"/>
</dbReference>
<sequence>MKHLKILTIMLIGFACQPKPQTETTAETTEDSPTIGLVKLWASDSSLTTNESIIYHPGMDVLFVSCIGSVPPDSMDNDGFIAQVSPANGEVINLKWVDGISAPKGMGIVGNSLFVTNINEVLEIDIEKAEIIKSYPIEGAGFLNDISVGADSTVYISDTGTNKIHQIKNQELGLFLESADFKGPNGLLVKGNDLFVASYRGSEGNFIKVDMSTKELTVVADSIVGGDGIVSLGEDFIVSTWPGEVYLVAADGTKSLLQDTREAKINAADIWFISDISMLLIPTFFDNRIVAYGIAE</sequence>
<organism evidence="1 2">
    <name type="scientific">Reichenbachiella agarivorans</name>
    <dbReference type="NCBI Taxonomy" id="2979464"/>
    <lineage>
        <taxon>Bacteria</taxon>
        <taxon>Pseudomonadati</taxon>
        <taxon>Bacteroidota</taxon>
        <taxon>Cytophagia</taxon>
        <taxon>Cytophagales</taxon>
        <taxon>Reichenbachiellaceae</taxon>
        <taxon>Reichenbachiella</taxon>
    </lineage>
</organism>
<keyword evidence="2" id="KW-1185">Reference proteome</keyword>
<dbReference type="Proteomes" id="UP001065174">
    <property type="component" value="Chromosome"/>
</dbReference>
<evidence type="ECO:0008006" key="3">
    <source>
        <dbReference type="Google" id="ProtNLM"/>
    </source>
</evidence>
<dbReference type="PROSITE" id="PS51257">
    <property type="entry name" value="PROKAR_LIPOPROTEIN"/>
    <property type="match status" value="1"/>
</dbReference>